<dbReference type="OrthoDB" id="8251209at2759"/>
<gene>
    <name evidence="2" type="primary">Lins1</name>
    <name evidence="2" type="ORF">TODMEX_R07802</name>
</gene>
<dbReference type="InterPro" id="IPR032794">
    <property type="entry name" value="LINES_N"/>
</dbReference>
<dbReference type="Pfam" id="PF14694">
    <property type="entry name" value="LINES_N"/>
    <property type="match status" value="1"/>
</dbReference>
<protein>
    <submittedName>
        <fullName evidence="2">LINES protein</fullName>
    </submittedName>
</protein>
<reference evidence="2" key="1">
    <citation type="submission" date="2019-10" db="EMBL/GenBank/DDBJ databases">
        <title>Bird 10,000 Genomes (B10K) Project - Family phase.</title>
        <authorList>
            <person name="Zhang G."/>
        </authorList>
    </citation>
    <scope>NUCLEOTIDE SEQUENCE</scope>
    <source>
        <strain evidence="2">B10K-DU-002-69</strain>
        <tissue evidence="2">Muscle</tissue>
    </source>
</reference>
<keyword evidence="3" id="KW-1185">Reference proteome</keyword>
<organism evidence="2 3">
    <name type="scientific">Todus mexicanus</name>
    <name type="common">Puerto Rican tody</name>
    <dbReference type="NCBI Taxonomy" id="135184"/>
    <lineage>
        <taxon>Eukaryota</taxon>
        <taxon>Metazoa</taxon>
        <taxon>Chordata</taxon>
        <taxon>Craniata</taxon>
        <taxon>Vertebrata</taxon>
        <taxon>Euteleostomi</taxon>
        <taxon>Archelosauria</taxon>
        <taxon>Archosauria</taxon>
        <taxon>Dinosauria</taxon>
        <taxon>Saurischia</taxon>
        <taxon>Theropoda</taxon>
        <taxon>Coelurosauria</taxon>
        <taxon>Aves</taxon>
        <taxon>Neognathae</taxon>
        <taxon>Neoaves</taxon>
        <taxon>Telluraves</taxon>
        <taxon>Coraciimorphae</taxon>
        <taxon>Coraciiformes</taxon>
        <taxon>Todidae</taxon>
        <taxon>Todus</taxon>
    </lineage>
</organism>
<sequence>MKISLLQQMYKDVLVGIPLPKESRYYTSLLNLCVEQSPETAESCNRMYQDTDMSDAVVPTADELSNSFANMNSSFCPREVMLLQLTLLGMMVAKAESQQIEFSTRQKYCEIFVLLLKEARIDSKLVYLLSSDDRLLSHMASKSLASLVYFQLKEENSLNVTWLTFTLKTLSRFPVSTQVAECLWTLTSIIKDILKDEVLPKAGILKKLLAPLDAVLEGFYNSILFHHFDSRHYTSPYCQAANNLISFTDLLEALLASRIELEPLRCQRVLFLKASNVLNLISSSIHYIIKKKFIMLLKKCMLYKPREDARSGSLFFQTPSFSEDMLALSNAVLQVVNLAWLNEIPLRERASYFGGSEAAPGDDTQGGSDQTVLRALSLVVLKALEFKFQNSATEAEVKGDFQSSMSQLLLFWRTHLKPSPQSHPVVHHCEWLSLIFIEQDDDMWEAAKALLLIYLKFERLRQDAADNLSQKEEESWSFLTHASGYNPHCIFLFLLEKIAFDSTVLLDFLISSET</sequence>
<feature type="non-terminal residue" evidence="2">
    <location>
        <position position="1"/>
    </location>
</feature>
<dbReference type="Proteomes" id="UP000660247">
    <property type="component" value="Unassembled WGS sequence"/>
</dbReference>
<evidence type="ECO:0000313" key="3">
    <source>
        <dbReference type="Proteomes" id="UP000660247"/>
    </source>
</evidence>
<dbReference type="InterPro" id="IPR024875">
    <property type="entry name" value="Protein_Lines"/>
</dbReference>
<evidence type="ECO:0000259" key="1">
    <source>
        <dbReference type="Pfam" id="PF14694"/>
    </source>
</evidence>
<comment type="caution">
    <text evidence="2">The sequence shown here is derived from an EMBL/GenBank/DDBJ whole genome shotgun (WGS) entry which is preliminary data.</text>
</comment>
<dbReference type="AlphaFoldDB" id="A0A851D3R2"/>
<evidence type="ECO:0000313" key="2">
    <source>
        <dbReference type="EMBL" id="NWI63915.1"/>
    </source>
</evidence>
<dbReference type="PANTHER" id="PTHR16057">
    <property type="entry name" value="WINS1, 2 PROTEIN"/>
    <property type="match status" value="1"/>
</dbReference>
<dbReference type="EMBL" id="WEIS01021170">
    <property type="protein sequence ID" value="NWI63915.1"/>
    <property type="molecule type" value="Genomic_DNA"/>
</dbReference>
<accession>A0A851D3R2</accession>
<feature type="non-terminal residue" evidence="2">
    <location>
        <position position="514"/>
    </location>
</feature>
<name>A0A851D3R2_TODME</name>
<proteinExistence type="predicted"/>
<feature type="domain" description="Protein Lines N-terminal" evidence="1">
    <location>
        <begin position="185"/>
        <end position="514"/>
    </location>
</feature>
<dbReference type="PANTHER" id="PTHR16057:SF1">
    <property type="entry name" value="PROTEIN LINES HOMOLOG 1"/>
    <property type="match status" value="1"/>
</dbReference>